<feature type="region of interest" description="Disordered" evidence="8">
    <location>
        <begin position="267"/>
        <end position="303"/>
    </location>
</feature>
<evidence type="ECO:0000256" key="6">
    <source>
        <dbReference type="ARBA" id="ARBA00023295"/>
    </source>
</evidence>
<evidence type="ECO:0000256" key="3">
    <source>
        <dbReference type="ARBA" id="ARBA00012780"/>
    </source>
</evidence>
<dbReference type="AlphaFoldDB" id="A0A8H8S1H0"/>
<evidence type="ECO:0000259" key="11">
    <source>
        <dbReference type="Pfam" id="PF10290"/>
    </source>
</evidence>
<feature type="chain" id="PRO_5035003484" description="glucan endo-1,3-beta-D-glucosidase" evidence="9">
    <location>
        <begin position="22"/>
        <end position="538"/>
    </location>
</feature>
<keyword evidence="13" id="KW-1185">Reference proteome</keyword>
<dbReference type="EC" id="3.2.1.39" evidence="3"/>
<evidence type="ECO:0000313" key="12">
    <source>
        <dbReference type="EMBL" id="TVY44898.1"/>
    </source>
</evidence>
<dbReference type="Proteomes" id="UP000443090">
    <property type="component" value="Unassembled WGS sequence"/>
</dbReference>
<comment type="catalytic activity">
    <reaction evidence="1">
        <text>Hydrolysis of (1-&gt;3)-beta-D-glucosidic linkages in (1-&gt;3)-beta-D-glucans.</text>
        <dbReference type="EC" id="3.2.1.39"/>
    </reaction>
</comment>
<feature type="compositionally biased region" description="Basic residues" evidence="8">
    <location>
        <begin position="155"/>
        <end position="167"/>
    </location>
</feature>
<dbReference type="InterPro" id="IPR018807">
    <property type="entry name" value="YJL171C/Tos1_N"/>
</dbReference>
<evidence type="ECO:0000256" key="4">
    <source>
        <dbReference type="ARBA" id="ARBA00022729"/>
    </source>
</evidence>
<evidence type="ECO:0000256" key="8">
    <source>
        <dbReference type="SAM" id="MobiDB-lite"/>
    </source>
</evidence>
<keyword evidence="5" id="KW-0378">Hydrolase</keyword>
<feature type="compositionally biased region" description="Low complexity" evidence="8">
    <location>
        <begin position="267"/>
        <end position="294"/>
    </location>
</feature>
<dbReference type="GO" id="GO:0042973">
    <property type="term" value="F:glucan endo-1,3-beta-D-glucosidase activity"/>
    <property type="evidence" value="ECO:0007669"/>
    <property type="project" value="UniProtKB-EC"/>
</dbReference>
<comment type="caution">
    <text evidence="12">The sequence shown here is derived from an EMBL/GenBank/DDBJ whole genome shotgun (WGS) entry which is preliminary data.</text>
</comment>
<feature type="region of interest" description="Disordered" evidence="8">
    <location>
        <begin position="139"/>
        <end position="175"/>
    </location>
</feature>
<keyword evidence="6" id="KW-0326">Glycosidase</keyword>
<sequence>MKAYHIAAGSAILIVLTGVDGDKWCGKCFFCPALRLAQSPMLAEQRVQKNRNADSAIFSESGGKIDINGNWYCQPVEAIRYSNVGSSGSYDRITQMDSDGVCASQPTTFAGNLAPFDEEVSVHFRGPLHLKQFAAYTTSKSSKQKRRAPGMQGRGRSHRHQHMHNRPVKKEEGHVEKREMISATIGGEIQNWENNWSGSSSGVDPSTLWVTATIDGQVVSWLNNWFGTSSATATATATASSTPPAEPHSNQVTEPTITTLSYTTAPTSTTAPVAHSQPAQDSSSAKSSTGSSGSHGSGRPDFERIGYYDSASQTVDNLVFLGNYGGQGSGVFDEHFGASLAYSNCDATGGAAGPQILADKVLPSNTEVVMMLGQDCSDDGCGFVRPGAVAHHGFAGADKVFLFEFSMPLADKNGFDADMPAIWLLNAQIPRTLQYGNADCSCWKSGCGELDIAEALEPGSMFLKSTIHANRAAGDSDYFPRPTTDTMKLAAVFNSPNSTVHLQVLSDSYEFPESLTEDEIHSMCNATPENAVSHFAVS</sequence>
<dbReference type="EMBL" id="QGMI01000215">
    <property type="protein sequence ID" value="TVY44898.1"/>
    <property type="molecule type" value="Genomic_DNA"/>
</dbReference>
<dbReference type="InterPro" id="IPR018805">
    <property type="entry name" value="YJL171C/Tos1_C"/>
</dbReference>
<organism evidence="12 13">
    <name type="scientific">Lachnellula occidentalis</name>
    <dbReference type="NCBI Taxonomy" id="215460"/>
    <lineage>
        <taxon>Eukaryota</taxon>
        <taxon>Fungi</taxon>
        <taxon>Dikarya</taxon>
        <taxon>Ascomycota</taxon>
        <taxon>Pezizomycotina</taxon>
        <taxon>Leotiomycetes</taxon>
        <taxon>Helotiales</taxon>
        <taxon>Lachnaceae</taxon>
        <taxon>Lachnellula</taxon>
    </lineage>
</organism>
<evidence type="ECO:0000256" key="7">
    <source>
        <dbReference type="ARBA" id="ARBA00023316"/>
    </source>
</evidence>
<feature type="domain" description="Cell wall protein YJL171C/Tos1 N-terminal" evidence="11">
    <location>
        <begin position="78"/>
        <end position="137"/>
    </location>
</feature>
<reference evidence="12 13" key="1">
    <citation type="submission" date="2018-05" db="EMBL/GenBank/DDBJ databases">
        <title>Genome sequencing and assembly of the regulated plant pathogen Lachnellula willkommii and related sister species for the development of diagnostic species identification markers.</title>
        <authorList>
            <person name="Giroux E."/>
            <person name="Bilodeau G."/>
        </authorList>
    </citation>
    <scope>NUCLEOTIDE SEQUENCE [LARGE SCALE GENOMIC DNA]</scope>
    <source>
        <strain evidence="12 13">CBS 160.35</strain>
    </source>
</reference>
<gene>
    <name evidence="12" type="primary">TOS1</name>
    <name evidence="12" type="ORF">LOCC1_G003215</name>
</gene>
<evidence type="ECO:0000256" key="5">
    <source>
        <dbReference type="ARBA" id="ARBA00022801"/>
    </source>
</evidence>
<dbReference type="Pfam" id="PF10287">
    <property type="entry name" value="YJL171C_Tos1_C"/>
    <property type="match status" value="1"/>
</dbReference>
<dbReference type="PANTHER" id="PTHR31737:SF2">
    <property type="entry name" value="PROTEIN TOS1"/>
    <property type="match status" value="1"/>
</dbReference>
<dbReference type="GO" id="GO:0009277">
    <property type="term" value="C:fungal-type cell wall"/>
    <property type="evidence" value="ECO:0007669"/>
    <property type="project" value="TreeGrafter"/>
</dbReference>
<evidence type="ECO:0000256" key="1">
    <source>
        <dbReference type="ARBA" id="ARBA00000382"/>
    </source>
</evidence>
<feature type="domain" description="Cell wall protein YJL171C/Tos1 C-terminal" evidence="10">
    <location>
        <begin position="301"/>
        <end position="522"/>
    </location>
</feature>
<dbReference type="Pfam" id="PF10290">
    <property type="entry name" value="YJL171C_Tos1_N"/>
    <property type="match status" value="1"/>
</dbReference>
<dbReference type="PANTHER" id="PTHR31737">
    <property type="entry name" value="PROTEIN TOS1"/>
    <property type="match status" value="1"/>
</dbReference>
<dbReference type="OrthoDB" id="118256at2759"/>
<keyword evidence="7" id="KW-0961">Cell wall biogenesis/degradation</keyword>
<evidence type="ECO:0000256" key="2">
    <source>
        <dbReference type="ARBA" id="ARBA00006055"/>
    </source>
</evidence>
<evidence type="ECO:0000313" key="13">
    <source>
        <dbReference type="Proteomes" id="UP000443090"/>
    </source>
</evidence>
<evidence type="ECO:0000256" key="9">
    <source>
        <dbReference type="SAM" id="SignalP"/>
    </source>
</evidence>
<evidence type="ECO:0000259" key="10">
    <source>
        <dbReference type="Pfam" id="PF10287"/>
    </source>
</evidence>
<accession>A0A8H8S1H0</accession>
<dbReference type="GO" id="GO:0071555">
    <property type="term" value="P:cell wall organization"/>
    <property type="evidence" value="ECO:0007669"/>
    <property type="project" value="UniProtKB-KW"/>
</dbReference>
<comment type="similarity">
    <text evidence="2">Belongs to the PGA52 family.</text>
</comment>
<protein>
    <recommendedName>
        <fullName evidence="3">glucan endo-1,3-beta-D-glucosidase</fullName>
        <ecNumber evidence="3">3.2.1.39</ecNumber>
    </recommendedName>
</protein>
<proteinExistence type="inferred from homology"/>
<name>A0A8H8S1H0_9HELO</name>
<feature type="signal peptide" evidence="9">
    <location>
        <begin position="1"/>
        <end position="21"/>
    </location>
</feature>
<keyword evidence="4 9" id="KW-0732">Signal</keyword>